<dbReference type="AlphaFoldDB" id="X0Z8Z4"/>
<dbReference type="PROSITE" id="PS50005">
    <property type="entry name" value="TPR"/>
    <property type="match status" value="2"/>
</dbReference>
<dbReference type="Gene3D" id="1.25.40.10">
    <property type="entry name" value="Tetratricopeptide repeat domain"/>
    <property type="match status" value="1"/>
</dbReference>
<sequence>NNKISKEDSNVIESLKNQSQKQNLMIKGIPELYINGLGKNPLFQHIYRVGREYTRKGQYKEAINSYNEVLKNSLADEANRVAASNLIGLSHFELFEFEEAMKNYQMALSIVKKVKVKEERLKGKAAILTNIGLIYQQLGQWKNALKKYKSSIRLYHKLDDKIGKANSLYNIYLVYLYLNNPKKSLEKVKEAIQAFQKALKVYTPEDFPVDYAMTQNNLGNAYHILAEIKDK</sequence>
<dbReference type="Pfam" id="PF13181">
    <property type="entry name" value="TPR_8"/>
    <property type="match status" value="1"/>
</dbReference>
<dbReference type="PANTHER" id="PTHR10098">
    <property type="entry name" value="RAPSYN-RELATED"/>
    <property type="match status" value="1"/>
</dbReference>
<dbReference type="InterPro" id="IPR011990">
    <property type="entry name" value="TPR-like_helical_dom_sf"/>
</dbReference>
<proteinExistence type="predicted"/>
<organism evidence="1">
    <name type="scientific">marine sediment metagenome</name>
    <dbReference type="NCBI Taxonomy" id="412755"/>
    <lineage>
        <taxon>unclassified sequences</taxon>
        <taxon>metagenomes</taxon>
        <taxon>ecological metagenomes</taxon>
    </lineage>
</organism>
<dbReference type="InterPro" id="IPR019734">
    <property type="entry name" value="TPR_rpt"/>
</dbReference>
<protein>
    <submittedName>
        <fullName evidence="1">Uncharacterized protein</fullName>
    </submittedName>
</protein>
<dbReference type="SUPFAM" id="SSF48452">
    <property type="entry name" value="TPR-like"/>
    <property type="match status" value="2"/>
</dbReference>
<feature type="non-terminal residue" evidence="1">
    <location>
        <position position="231"/>
    </location>
</feature>
<dbReference type="EMBL" id="BART01005431">
    <property type="protein sequence ID" value="GAG65825.1"/>
    <property type="molecule type" value="Genomic_DNA"/>
</dbReference>
<accession>X0Z8Z4</accession>
<dbReference type="SMART" id="SM00028">
    <property type="entry name" value="TPR"/>
    <property type="match status" value="4"/>
</dbReference>
<feature type="non-terminal residue" evidence="1">
    <location>
        <position position="1"/>
    </location>
</feature>
<dbReference type="Pfam" id="PF13424">
    <property type="entry name" value="TPR_12"/>
    <property type="match status" value="1"/>
</dbReference>
<gene>
    <name evidence="1" type="ORF">S01H4_12649</name>
</gene>
<dbReference type="PANTHER" id="PTHR10098:SF108">
    <property type="entry name" value="TETRATRICOPEPTIDE REPEAT PROTEIN 28"/>
    <property type="match status" value="1"/>
</dbReference>
<reference evidence="1" key="1">
    <citation type="journal article" date="2014" name="Front. Microbiol.">
        <title>High frequency of phylogenetically diverse reductive dehalogenase-homologous genes in deep subseafloor sedimentary metagenomes.</title>
        <authorList>
            <person name="Kawai M."/>
            <person name="Futagami T."/>
            <person name="Toyoda A."/>
            <person name="Takaki Y."/>
            <person name="Nishi S."/>
            <person name="Hori S."/>
            <person name="Arai W."/>
            <person name="Tsubouchi T."/>
            <person name="Morono Y."/>
            <person name="Uchiyama I."/>
            <person name="Ito T."/>
            <person name="Fujiyama A."/>
            <person name="Inagaki F."/>
            <person name="Takami H."/>
        </authorList>
    </citation>
    <scope>NUCLEOTIDE SEQUENCE</scope>
    <source>
        <strain evidence="1">Expedition CK06-06</strain>
    </source>
</reference>
<evidence type="ECO:0000313" key="1">
    <source>
        <dbReference type="EMBL" id="GAG65825.1"/>
    </source>
</evidence>
<name>X0Z8Z4_9ZZZZ</name>
<comment type="caution">
    <text evidence="1">The sequence shown here is derived from an EMBL/GenBank/DDBJ whole genome shotgun (WGS) entry which is preliminary data.</text>
</comment>